<dbReference type="EMBL" id="JACOOY010000008">
    <property type="protein sequence ID" value="MBC5665133.1"/>
    <property type="molecule type" value="Genomic_DNA"/>
</dbReference>
<feature type="region of interest" description="Disordered" evidence="2">
    <location>
        <begin position="394"/>
        <end position="457"/>
    </location>
</feature>
<organism evidence="4 5">
    <name type="scientific">Dorea hominis</name>
    <dbReference type="NCBI Taxonomy" id="2763040"/>
    <lineage>
        <taxon>Bacteria</taxon>
        <taxon>Bacillati</taxon>
        <taxon>Bacillota</taxon>
        <taxon>Clostridia</taxon>
        <taxon>Lachnospirales</taxon>
        <taxon>Lachnospiraceae</taxon>
        <taxon>Dorea</taxon>
    </lineage>
</organism>
<comment type="similarity">
    <text evidence="1">Belongs to the CapA family.</text>
</comment>
<dbReference type="InterPro" id="IPR052169">
    <property type="entry name" value="CW_Biosynth-Accessory"/>
</dbReference>
<evidence type="ECO:0000256" key="1">
    <source>
        <dbReference type="ARBA" id="ARBA00005662"/>
    </source>
</evidence>
<dbReference type="Proteomes" id="UP000647235">
    <property type="component" value="Unassembled WGS sequence"/>
</dbReference>
<proteinExistence type="inferred from homology"/>
<comment type="caution">
    <text evidence="4">The sequence shown here is derived from an EMBL/GenBank/DDBJ whole genome shotgun (WGS) entry which is preliminary data.</text>
</comment>
<dbReference type="CDD" id="cd07381">
    <property type="entry name" value="MPP_CapA"/>
    <property type="match status" value="1"/>
</dbReference>
<dbReference type="Pfam" id="PF09587">
    <property type="entry name" value="PGA_cap"/>
    <property type="match status" value="1"/>
</dbReference>
<dbReference type="PANTHER" id="PTHR33393:SF11">
    <property type="entry name" value="POLYGLUTAMINE SYNTHESIS ACCESSORY PROTEIN RV0574C-RELATED"/>
    <property type="match status" value="1"/>
</dbReference>
<sequence>MDKNERQRLRRRRRKLRRIYLHVRRAVVILILLLICFGIFSGIKAIVHAITGSSPKTEQTAQKKKAPSIDTSGVTVNEFTIKGKSNPSTTSLTISSMGDCTLGTDEHFDSSTSLPAYYNQYGADYFFKNVKSILEKDDLSIVNFEGTLTTETTRENKSYAFKAPPEYAQILSNNSVEAANTANNHSSDYGEQSYTDTIKNLTDAGIAPFGYDTVDIIKIGKIKVGLTGIYELNDHLDREEQVKQNIQALKEHGANLIIANFHWGTEKETSPDTNQQTLAHLAVDQGADLVIGHHPHVLQGIEYYKGKSIVYSLGNFCFGGNSNPADKNTMIYQQTFSFKKGKVQKNAKENIIPCSISSTSVRNDYCPTPLEGDQNQALLDLIKNYNEAIANGEFKTPASDSSDSTSGTTDTTSDTSSDAGSDSSTDSSPDSASDSSGSGTTDSTGTTDSSTDTVDGL</sequence>
<dbReference type="Gene3D" id="3.60.21.10">
    <property type="match status" value="1"/>
</dbReference>
<feature type="domain" description="Capsule synthesis protein CapA" evidence="3">
    <location>
        <begin position="93"/>
        <end position="320"/>
    </location>
</feature>
<dbReference type="InterPro" id="IPR019079">
    <property type="entry name" value="Capsule_synth_CapA"/>
</dbReference>
<evidence type="ECO:0000313" key="5">
    <source>
        <dbReference type="Proteomes" id="UP000647235"/>
    </source>
</evidence>
<reference evidence="4 5" key="1">
    <citation type="submission" date="2020-08" db="EMBL/GenBank/DDBJ databases">
        <title>Genome public.</title>
        <authorList>
            <person name="Liu C."/>
            <person name="Sun Q."/>
        </authorList>
    </citation>
    <scope>NUCLEOTIDE SEQUENCE [LARGE SCALE GENOMIC DNA]</scope>
    <source>
        <strain evidence="4 5">NSJ-36</strain>
    </source>
</reference>
<protein>
    <submittedName>
        <fullName evidence="4">CapA family protein</fullName>
    </submittedName>
</protein>
<dbReference type="SMART" id="SM00854">
    <property type="entry name" value="PGA_cap"/>
    <property type="match status" value="1"/>
</dbReference>
<feature type="compositionally biased region" description="Low complexity" evidence="2">
    <location>
        <begin position="396"/>
        <end position="457"/>
    </location>
</feature>
<gene>
    <name evidence="4" type="ORF">H8S07_07550</name>
</gene>
<keyword evidence="5" id="KW-1185">Reference proteome</keyword>
<dbReference type="RefSeq" id="WP_186855778.1">
    <property type="nucleotide sequence ID" value="NZ_JACOOY010000008.1"/>
</dbReference>
<dbReference type="PANTHER" id="PTHR33393">
    <property type="entry name" value="POLYGLUTAMINE SYNTHESIS ACCESSORY PROTEIN RV0574C-RELATED"/>
    <property type="match status" value="1"/>
</dbReference>
<evidence type="ECO:0000259" key="3">
    <source>
        <dbReference type="SMART" id="SM00854"/>
    </source>
</evidence>
<dbReference type="SUPFAM" id="SSF56300">
    <property type="entry name" value="Metallo-dependent phosphatases"/>
    <property type="match status" value="1"/>
</dbReference>
<name>A0ABR7EUU7_9FIRM</name>
<dbReference type="InterPro" id="IPR029052">
    <property type="entry name" value="Metallo-depent_PP-like"/>
</dbReference>
<evidence type="ECO:0000313" key="4">
    <source>
        <dbReference type="EMBL" id="MBC5665133.1"/>
    </source>
</evidence>
<accession>A0ABR7EUU7</accession>
<evidence type="ECO:0000256" key="2">
    <source>
        <dbReference type="SAM" id="MobiDB-lite"/>
    </source>
</evidence>